<sequence>MKYKVGDVVRIKDDISKCRFRNSEGKMDKWQGQVMTIADIVASTKYRMVDDCGAWLWPEDMIAGLVETELTNTEILKEAITTFGEDEQIRMCHEEMDELGVALSKFHRNPCGDTKVDVQEEIADVCIMMYQAKIMFGEKEVNAIIRKKMKRLAEKLKDEQEVEVVYGKHEIYGKLYTWINPDKHKTETGKIVTADTRHGEKPIIVFTVETHKLKDVKHHKKIVGGVK</sequence>
<dbReference type="Proteomes" id="UP001065549">
    <property type="component" value="Unassembled WGS sequence"/>
</dbReference>
<organism evidence="1 2">
    <name type="scientific">Hominibacterium faecale</name>
    <dbReference type="NCBI Taxonomy" id="2839743"/>
    <lineage>
        <taxon>Bacteria</taxon>
        <taxon>Bacillati</taxon>
        <taxon>Bacillota</taxon>
        <taxon>Clostridia</taxon>
        <taxon>Peptostreptococcales</taxon>
        <taxon>Anaerovoracaceae</taxon>
        <taxon>Hominibacterium</taxon>
    </lineage>
</organism>
<accession>A0A9J6QVP6</accession>
<dbReference type="RefSeq" id="WP_269478584.1">
    <property type="nucleotide sequence ID" value="NZ_JAOSHN010000006.1"/>
</dbReference>
<comment type="caution">
    <text evidence="1">The sequence shown here is derived from an EMBL/GenBank/DDBJ whole genome shotgun (WGS) entry which is preliminary data.</text>
</comment>
<dbReference type="EMBL" id="JAOSHN010000006">
    <property type="protein sequence ID" value="MCU7379531.1"/>
    <property type="molecule type" value="Genomic_DNA"/>
</dbReference>
<dbReference type="CDD" id="cd11539">
    <property type="entry name" value="NTP-PPase_u2"/>
    <property type="match status" value="1"/>
</dbReference>
<evidence type="ECO:0000313" key="1">
    <source>
        <dbReference type="EMBL" id="MCU7379531.1"/>
    </source>
</evidence>
<reference evidence="1" key="1">
    <citation type="submission" date="2022-09" db="EMBL/GenBank/DDBJ databases">
        <title>Culturomic study of gut microbiota in children with autism spectrum disorder.</title>
        <authorList>
            <person name="Efimov B.A."/>
            <person name="Chaplin A.V."/>
            <person name="Sokolova S.R."/>
            <person name="Pikina A.P."/>
            <person name="Korzhanova M."/>
            <person name="Belova V."/>
            <person name="Korostin D."/>
        </authorList>
    </citation>
    <scope>NUCLEOTIDE SEQUENCE</scope>
    <source>
        <strain evidence="1">ASD5510</strain>
    </source>
</reference>
<evidence type="ECO:0000313" key="2">
    <source>
        <dbReference type="Proteomes" id="UP001065549"/>
    </source>
</evidence>
<evidence type="ECO:0008006" key="3">
    <source>
        <dbReference type="Google" id="ProtNLM"/>
    </source>
</evidence>
<name>A0A9J6QVP6_9FIRM</name>
<proteinExistence type="predicted"/>
<keyword evidence="2" id="KW-1185">Reference proteome</keyword>
<gene>
    <name evidence="1" type="ORF">OBO34_14385</name>
</gene>
<dbReference type="AlphaFoldDB" id="A0A9J6QVP6"/>
<protein>
    <recommendedName>
        <fullName evidence="3">NTP pyrophosphohydrolase MazG putative catalytic core domain-containing protein</fullName>
    </recommendedName>
</protein>